<evidence type="ECO:0000313" key="1">
    <source>
        <dbReference type="Proteomes" id="UP000694863"/>
    </source>
</evidence>
<name>A0AC55CMJ7_ECHTE</name>
<proteinExistence type="predicted"/>
<dbReference type="Proteomes" id="UP000694863">
    <property type="component" value="Unplaced"/>
</dbReference>
<keyword evidence="1" id="KW-1185">Reference proteome</keyword>
<sequence>MTLPFETEISIYKVSVEGVAARQTESKSQFVLVVEMLGWPKNAHQKKERRQSQRRGAAFQKRLRACSKLLKKKHLHIPSSPILQREAHNSHFILEIYTGLLHLTKIKVQSSFHYYVHISCLKLNAGGGRRWQLSQLPEVSSHPSAECTSLPTRNKITGRHNGKHQPTSHNEFQDFKAAVQKWWRGLSNWFGRLKKLEQEEGANMVSFLFSSNQCSIYSLLVEFFKSNHCSSCCKNVRVL</sequence>
<dbReference type="RefSeq" id="XP_045140641.1">
    <property type="nucleotide sequence ID" value="XM_045284706.1"/>
</dbReference>
<evidence type="ECO:0000313" key="2">
    <source>
        <dbReference type="RefSeq" id="XP_045140641.1"/>
    </source>
</evidence>
<accession>A0AC55CMJ7</accession>
<protein>
    <submittedName>
        <fullName evidence="2">Uncharacterized protein LOC123521041</fullName>
    </submittedName>
</protein>
<gene>
    <name evidence="2" type="primary">LOC123521041</name>
</gene>
<reference evidence="2" key="1">
    <citation type="submission" date="2025-08" db="UniProtKB">
        <authorList>
            <consortium name="RefSeq"/>
        </authorList>
    </citation>
    <scope>IDENTIFICATION</scope>
</reference>
<organism evidence="1 2">
    <name type="scientific">Echinops telfairi</name>
    <name type="common">Lesser hedgehog tenrec</name>
    <dbReference type="NCBI Taxonomy" id="9371"/>
    <lineage>
        <taxon>Eukaryota</taxon>
        <taxon>Metazoa</taxon>
        <taxon>Chordata</taxon>
        <taxon>Craniata</taxon>
        <taxon>Vertebrata</taxon>
        <taxon>Euteleostomi</taxon>
        <taxon>Mammalia</taxon>
        <taxon>Eutheria</taxon>
        <taxon>Afrotheria</taxon>
        <taxon>Tenrecidae</taxon>
        <taxon>Tenrecinae</taxon>
        <taxon>Echinops</taxon>
    </lineage>
</organism>